<dbReference type="PANTHER" id="PTHR13847">
    <property type="entry name" value="SARCOSINE DEHYDROGENASE-RELATED"/>
    <property type="match status" value="1"/>
</dbReference>
<proteinExistence type="predicted"/>
<gene>
    <name evidence="3" type="ORF">FNB15_00085</name>
</gene>
<keyword evidence="1" id="KW-0560">Oxidoreductase</keyword>
<dbReference type="RefSeq" id="WP_144066759.1">
    <property type="nucleotide sequence ID" value="NZ_CP041636.1"/>
</dbReference>
<evidence type="ECO:0000256" key="1">
    <source>
        <dbReference type="ARBA" id="ARBA00023002"/>
    </source>
</evidence>
<feature type="domain" description="FAD dependent oxidoreductase" evidence="2">
    <location>
        <begin position="7"/>
        <end position="310"/>
    </location>
</feature>
<dbReference type="Gene3D" id="3.30.9.10">
    <property type="entry name" value="D-Amino Acid Oxidase, subunit A, domain 2"/>
    <property type="match status" value="1"/>
</dbReference>
<dbReference type="SUPFAM" id="SSF51905">
    <property type="entry name" value="FAD/NAD(P)-binding domain"/>
    <property type="match status" value="1"/>
</dbReference>
<keyword evidence="4" id="KW-1185">Reference proteome</keyword>
<dbReference type="Gene3D" id="3.50.50.60">
    <property type="entry name" value="FAD/NAD(P)-binding domain"/>
    <property type="match status" value="1"/>
</dbReference>
<dbReference type="InterPro" id="IPR036188">
    <property type="entry name" value="FAD/NAD-bd_sf"/>
</dbReference>
<organism evidence="3 4">
    <name type="scientific">Ferrovibrio terrae</name>
    <dbReference type="NCBI Taxonomy" id="2594003"/>
    <lineage>
        <taxon>Bacteria</taxon>
        <taxon>Pseudomonadati</taxon>
        <taxon>Pseudomonadota</taxon>
        <taxon>Alphaproteobacteria</taxon>
        <taxon>Rhodospirillales</taxon>
        <taxon>Rhodospirillaceae</taxon>
        <taxon>Ferrovibrio</taxon>
    </lineage>
</organism>
<dbReference type="AlphaFoldDB" id="A0A516GW72"/>
<dbReference type="KEGG" id="fer:FNB15_00085"/>
<dbReference type="InterPro" id="IPR006076">
    <property type="entry name" value="FAD-dep_OxRdtase"/>
</dbReference>
<dbReference type="EMBL" id="CP041636">
    <property type="protein sequence ID" value="QDO95778.1"/>
    <property type="molecule type" value="Genomic_DNA"/>
</dbReference>
<dbReference type="Proteomes" id="UP000317496">
    <property type="component" value="Chromosome"/>
</dbReference>
<dbReference type="Pfam" id="PF01266">
    <property type="entry name" value="DAO"/>
    <property type="match status" value="1"/>
</dbReference>
<protein>
    <submittedName>
        <fullName evidence="3">FAD-dependent oxidoreductase</fullName>
    </submittedName>
</protein>
<evidence type="ECO:0000313" key="4">
    <source>
        <dbReference type="Proteomes" id="UP000317496"/>
    </source>
</evidence>
<dbReference type="PANTHER" id="PTHR13847:SF289">
    <property type="entry name" value="GLYCINE OXIDASE"/>
    <property type="match status" value="1"/>
</dbReference>
<dbReference type="GO" id="GO:0005737">
    <property type="term" value="C:cytoplasm"/>
    <property type="evidence" value="ECO:0007669"/>
    <property type="project" value="TreeGrafter"/>
</dbReference>
<dbReference type="GO" id="GO:0016491">
    <property type="term" value="F:oxidoreductase activity"/>
    <property type="evidence" value="ECO:0007669"/>
    <property type="project" value="UniProtKB-KW"/>
</dbReference>
<dbReference type="OrthoDB" id="9806601at2"/>
<sequence length="385" mass="41010">MTRPDVDVAILGGGIAGLWLLARLKRAGYSALLIESAALGAGQTLASQGIIHGGLKYAIDLKLGQDSAALADMPARWRAALNDTGEIDLRGATLAAENHLFWARRTLASRVAGFFGSRLVRGRVEVLNQPAWPQALRDPDHVGAVYALDECVLDVPSLLTALAALHAGCIKAGKAQIEDRGDHVILDVAGRRIIAGHLISAAGAGNEALLSQLGLPAHAAQRRPLHQVLIGNAPAPLWAHCFDTSDKPRVTITTHRQKDGTLVWNVGGLIAENGVQQSETELIATARTEFATLLPKLDFSQSRFAGHRVDRAEGATESGHKPDGPVLQRKGRIMLAWPTKLALAPRLADLVLADLSAPSGHAQPDWADWSSPAIAPAPWETVSWR</sequence>
<reference evidence="3 4" key="1">
    <citation type="submission" date="2019-07" db="EMBL/GenBank/DDBJ databases">
        <title>Genome sequencing for Ferrovibrio sp. K5.</title>
        <authorList>
            <person name="Park S.-J."/>
        </authorList>
    </citation>
    <scope>NUCLEOTIDE SEQUENCE [LARGE SCALE GENOMIC DNA]</scope>
    <source>
        <strain evidence="3 4">K5</strain>
    </source>
</reference>
<name>A0A516GW72_9PROT</name>
<evidence type="ECO:0000259" key="2">
    <source>
        <dbReference type="Pfam" id="PF01266"/>
    </source>
</evidence>
<accession>A0A516GW72</accession>
<evidence type="ECO:0000313" key="3">
    <source>
        <dbReference type="EMBL" id="QDO95778.1"/>
    </source>
</evidence>